<dbReference type="Gene3D" id="3.40.630.30">
    <property type="match status" value="1"/>
</dbReference>
<dbReference type="InterPro" id="IPR000182">
    <property type="entry name" value="GNAT_dom"/>
</dbReference>
<dbReference type="RefSeq" id="WP_338001755.1">
    <property type="nucleotide sequence ID" value="NZ_JAOPKA010000001.1"/>
</dbReference>
<keyword evidence="2" id="KW-0012">Acyltransferase</keyword>
<feature type="domain" description="N-acetyltransferase" evidence="4">
    <location>
        <begin position="27"/>
        <end position="181"/>
    </location>
</feature>
<dbReference type="CDD" id="cd04301">
    <property type="entry name" value="NAT_SF"/>
    <property type="match status" value="1"/>
</dbReference>
<reference evidence="5" key="1">
    <citation type="submission" date="2022-09" db="EMBL/GenBank/DDBJ databases">
        <title>Enrichment on poylsaccharides allowed isolation of novel metabolic and taxonomic groups of Haloarchaea.</title>
        <authorList>
            <person name="Sorokin D.Y."/>
            <person name="Elcheninov A.G."/>
            <person name="Khizhniak T.V."/>
            <person name="Kolganova T.V."/>
            <person name="Kublanov I.V."/>
        </authorList>
    </citation>
    <scope>NUCLEOTIDE SEQUENCE</scope>
    <source>
        <strain evidence="5">AArc-xg1-1</strain>
    </source>
</reference>
<sequence length="230" mass="25316">MGTGRGADTDADADANADEGANPNPDGRIRLATPADAASIRSIYTPFVESTPITFEETPPTEAETAERIESTLETYPWLVCERDGEVVGYAKAGSLRSMPAYRWVVELSVYVADDARRSGVATGLYTSLLEILERQGYQGAYAASTVPNPESARFHERMGFERIGVFPDAGYMLEEWHDVQWWHRPIGDEELASEPDPPTPLPDARGGANWNWERALTAGEECLAFDLET</sequence>
<dbReference type="PANTHER" id="PTHR43072">
    <property type="entry name" value="N-ACETYLTRANSFERASE"/>
    <property type="match status" value="1"/>
</dbReference>
<dbReference type="PROSITE" id="PS51186">
    <property type="entry name" value="GNAT"/>
    <property type="match status" value="1"/>
</dbReference>
<organism evidence="5 6">
    <name type="scientific">Natronoglomus mannanivorans</name>
    <dbReference type="NCBI Taxonomy" id="2979990"/>
    <lineage>
        <taxon>Archaea</taxon>
        <taxon>Methanobacteriati</taxon>
        <taxon>Methanobacteriota</taxon>
        <taxon>Stenosarchaea group</taxon>
        <taxon>Halobacteria</taxon>
        <taxon>Halobacteriales</taxon>
        <taxon>Natrialbaceae</taxon>
        <taxon>Natronoglomus</taxon>
    </lineage>
</organism>
<keyword evidence="1" id="KW-0808">Transferase</keyword>
<evidence type="ECO:0000313" key="5">
    <source>
        <dbReference type="EMBL" id="MCU4739892.1"/>
    </source>
</evidence>
<dbReference type="Proteomes" id="UP001321018">
    <property type="component" value="Unassembled WGS sequence"/>
</dbReference>
<dbReference type="PANTHER" id="PTHR43072:SF23">
    <property type="entry name" value="UPF0039 PROTEIN C11D3.02C"/>
    <property type="match status" value="1"/>
</dbReference>
<proteinExistence type="predicted"/>
<protein>
    <submittedName>
        <fullName evidence="5">GNAT family N-acetyltransferase</fullName>
    </submittedName>
</protein>
<dbReference type="Pfam" id="PF13420">
    <property type="entry name" value="Acetyltransf_4"/>
    <property type="match status" value="1"/>
</dbReference>
<evidence type="ECO:0000256" key="1">
    <source>
        <dbReference type="ARBA" id="ARBA00022679"/>
    </source>
</evidence>
<evidence type="ECO:0000259" key="4">
    <source>
        <dbReference type="PROSITE" id="PS51186"/>
    </source>
</evidence>
<evidence type="ECO:0000313" key="6">
    <source>
        <dbReference type="Proteomes" id="UP001321018"/>
    </source>
</evidence>
<dbReference type="InterPro" id="IPR016181">
    <property type="entry name" value="Acyl_CoA_acyltransferase"/>
</dbReference>
<evidence type="ECO:0000256" key="3">
    <source>
        <dbReference type="SAM" id="MobiDB-lite"/>
    </source>
</evidence>
<accession>A0AAP2YVT7</accession>
<evidence type="ECO:0000256" key="2">
    <source>
        <dbReference type="ARBA" id="ARBA00023315"/>
    </source>
</evidence>
<dbReference type="AlphaFoldDB" id="A0AAP2YVT7"/>
<dbReference type="SUPFAM" id="SSF55729">
    <property type="entry name" value="Acyl-CoA N-acyltransferases (Nat)"/>
    <property type="match status" value="1"/>
</dbReference>
<name>A0AAP2YVT7_9EURY</name>
<gene>
    <name evidence="5" type="ORF">OB960_00560</name>
</gene>
<comment type="caution">
    <text evidence="5">The sequence shown here is derived from an EMBL/GenBank/DDBJ whole genome shotgun (WGS) entry which is preliminary data.</text>
</comment>
<dbReference type="EMBL" id="JAOPKA010000001">
    <property type="protein sequence ID" value="MCU4739892.1"/>
    <property type="molecule type" value="Genomic_DNA"/>
</dbReference>
<feature type="region of interest" description="Disordered" evidence="3">
    <location>
        <begin position="1"/>
        <end position="30"/>
    </location>
</feature>
<dbReference type="GO" id="GO:0016747">
    <property type="term" value="F:acyltransferase activity, transferring groups other than amino-acyl groups"/>
    <property type="evidence" value="ECO:0007669"/>
    <property type="project" value="InterPro"/>
</dbReference>